<dbReference type="SUPFAM" id="SSF55298">
    <property type="entry name" value="YjgF-like"/>
    <property type="match status" value="1"/>
</dbReference>
<dbReference type="GO" id="GO:0006402">
    <property type="term" value="P:mRNA catabolic process"/>
    <property type="evidence" value="ECO:0000318"/>
    <property type="project" value="GO_Central"/>
</dbReference>
<evidence type="ECO:0000256" key="1">
    <source>
        <dbReference type="ARBA" id="ARBA00010552"/>
    </source>
</evidence>
<dbReference type="eggNOG" id="KOG2317">
    <property type="taxonomic scope" value="Eukaryota"/>
</dbReference>
<dbReference type="InterPro" id="IPR006175">
    <property type="entry name" value="YjgF/YER057c/UK114"/>
</dbReference>
<dbReference type="GO" id="GO:0017148">
    <property type="term" value="P:negative regulation of translation"/>
    <property type="evidence" value="ECO:0000318"/>
    <property type="project" value="GO_Central"/>
</dbReference>
<dbReference type="GO" id="GO:0005829">
    <property type="term" value="C:cytosol"/>
    <property type="evidence" value="ECO:0000318"/>
    <property type="project" value="GO_Central"/>
</dbReference>
<dbReference type="InterPro" id="IPR035959">
    <property type="entry name" value="RutC-like_sf"/>
</dbReference>
<keyword evidence="2" id="KW-0472">Membrane</keyword>
<dbReference type="STRING" id="13333.U5DA99"/>
<sequence length="204" mass="21462">MAWCIGPSSSPLASIIEFKKALSSSTKAMGMGSAQGAAAAGLALAAGGSILLLHHRTTRRKQLTPPLFASSTMSISDTPRKNEVIRTDKAPKPIGPYSPGIKSNNLIFLSGQGGLVPETGKLISDGIVEQTEQALKNIGELLKASGANYSSVVKATVWLADIKDFNTVNEIYAKWTLAGTCMENELCLNESITVRGIVVIACVD</sequence>
<dbReference type="FunFam" id="3.30.1330.40:FF:000001">
    <property type="entry name" value="L-PSP family endoribonuclease"/>
    <property type="match status" value="1"/>
</dbReference>
<evidence type="ECO:0000313" key="3">
    <source>
        <dbReference type="EMBL" id="ERN17318.1"/>
    </source>
</evidence>
<dbReference type="InterPro" id="IPR006056">
    <property type="entry name" value="RidA"/>
</dbReference>
<accession>U5DA99</accession>
<gene>
    <name evidence="3" type="ORF">AMTR_s00037p00085580</name>
</gene>
<protein>
    <submittedName>
        <fullName evidence="3">Uncharacterized protein</fullName>
    </submittedName>
</protein>
<dbReference type="EMBL" id="KI392350">
    <property type="protein sequence ID" value="ERN17318.1"/>
    <property type="molecule type" value="Genomic_DNA"/>
</dbReference>
<name>U5DA99_AMBTC</name>
<proteinExistence type="inferred from homology"/>
<dbReference type="AlphaFoldDB" id="U5DA99"/>
<dbReference type="Gramene" id="ERN17318">
    <property type="protein sequence ID" value="ERN17318"/>
    <property type="gene ID" value="AMTR_s00037p00085580"/>
</dbReference>
<dbReference type="Pfam" id="PF01042">
    <property type="entry name" value="Ribonuc_L-PSP"/>
    <property type="match status" value="1"/>
</dbReference>
<dbReference type="GO" id="GO:0005739">
    <property type="term" value="C:mitochondrion"/>
    <property type="evidence" value="ECO:0000318"/>
    <property type="project" value="GO_Central"/>
</dbReference>
<dbReference type="PANTHER" id="PTHR11803:SF39">
    <property type="entry name" value="2-IMINOBUTANOATE_2-IMINOPROPANOATE DEAMINASE"/>
    <property type="match status" value="1"/>
</dbReference>
<evidence type="ECO:0000256" key="2">
    <source>
        <dbReference type="SAM" id="Phobius"/>
    </source>
</evidence>
<dbReference type="HOGENOM" id="CLU_1201269_0_0_1"/>
<comment type="similarity">
    <text evidence="1">Belongs to the RutC family.</text>
</comment>
<reference evidence="4" key="1">
    <citation type="journal article" date="2013" name="Science">
        <title>The Amborella genome and the evolution of flowering plants.</title>
        <authorList>
            <consortium name="Amborella Genome Project"/>
        </authorList>
    </citation>
    <scope>NUCLEOTIDE SEQUENCE [LARGE SCALE GENOMIC DNA]</scope>
</reference>
<keyword evidence="2" id="KW-1133">Transmembrane helix</keyword>
<feature type="transmembrane region" description="Helical" evidence="2">
    <location>
        <begin position="34"/>
        <end position="53"/>
    </location>
</feature>
<dbReference type="PANTHER" id="PTHR11803">
    <property type="entry name" value="2-IMINOBUTANOATE/2-IMINOPROPANOATE DEAMINASE RIDA"/>
    <property type="match status" value="1"/>
</dbReference>
<dbReference type="CDD" id="cd00448">
    <property type="entry name" value="YjgF_YER057c_UK114_family"/>
    <property type="match status" value="1"/>
</dbReference>
<dbReference type="GO" id="GO:0019239">
    <property type="term" value="F:deaminase activity"/>
    <property type="evidence" value="ECO:0000318"/>
    <property type="project" value="GO_Central"/>
</dbReference>
<keyword evidence="2" id="KW-0812">Transmembrane</keyword>
<dbReference type="Gene3D" id="3.30.1330.40">
    <property type="entry name" value="RutC-like"/>
    <property type="match status" value="1"/>
</dbReference>
<dbReference type="NCBIfam" id="TIGR00004">
    <property type="entry name" value="Rid family detoxifying hydrolase"/>
    <property type="match status" value="1"/>
</dbReference>
<dbReference type="Proteomes" id="UP000017836">
    <property type="component" value="Unassembled WGS sequence"/>
</dbReference>
<organism evidence="3 4">
    <name type="scientific">Amborella trichopoda</name>
    <dbReference type="NCBI Taxonomy" id="13333"/>
    <lineage>
        <taxon>Eukaryota</taxon>
        <taxon>Viridiplantae</taxon>
        <taxon>Streptophyta</taxon>
        <taxon>Embryophyta</taxon>
        <taxon>Tracheophyta</taxon>
        <taxon>Spermatophyta</taxon>
        <taxon>Magnoliopsida</taxon>
        <taxon>Amborellales</taxon>
        <taxon>Amborellaceae</taxon>
        <taxon>Amborella</taxon>
    </lineage>
</organism>
<evidence type="ECO:0000313" key="4">
    <source>
        <dbReference type="Proteomes" id="UP000017836"/>
    </source>
</evidence>
<keyword evidence="4" id="KW-1185">Reference proteome</keyword>